<gene>
    <name evidence="3" type="ORF">NIES37_36220</name>
</gene>
<evidence type="ECO:0000313" key="4">
    <source>
        <dbReference type="Proteomes" id="UP000218785"/>
    </source>
</evidence>
<protein>
    <submittedName>
        <fullName evidence="3">Uncharacterized protein</fullName>
    </submittedName>
</protein>
<dbReference type="AlphaFoldDB" id="A0A1Z4N1Q3"/>
<evidence type="ECO:0000313" key="3">
    <source>
        <dbReference type="EMBL" id="BAY99639.1"/>
    </source>
</evidence>
<reference evidence="3 4" key="1">
    <citation type="submission" date="2017-06" db="EMBL/GenBank/DDBJ databases">
        <title>Genome sequencing of cyanobaciteial culture collection at National Institute for Environmental Studies (NIES).</title>
        <authorList>
            <person name="Hirose Y."/>
            <person name="Shimura Y."/>
            <person name="Fujisawa T."/>
            <person name="Nakamura Y."/>
            <person name="Kawachi M."/>
        </authorList>
    </citation>
    <scope>NUCLEOTIDE SEQUENCE [LARGE SCALE GENOMIC DNA]</scope>
    <source>
        <strain evidence="3 4">NIES-37</strain>
    </source>
</reference>
<accession>A0A1Z4N1Q3</accession>
<keyword evidence="2" id="KW-1133">Transmembrane helix</keyword>
<evidence type="ECO:0000256" key="2">
    <source>
        <dbReference type="SAM" id="Phobius"/>
    </source>
</evidence>
<organism evidence="3 4">
    <name type="scientific">Tolypothrix tenuis PCC 7101</name>
    <dbReference type="NCBI Taxonomy" id="231146"/>
    <lineage>
        <taxon>Bacteria</taxon>
        <taxon>Bacillati</taxon>
        <taxon>Cyanobacteriota</taxon>
        <taxon>Cyanophyceae</taxon>
        <taxon>Nostocales</taxon>
        <taxon>Tolypothrichaceae</taxon>
        <taxon>Tolypothrix</taxon>
    </lineage>
</organism>
<dbReference type="Proteomes" id="UP000218785">
    <property type="component" value="Chromosome"/>
</dbReference>
<evidence type="ECO:0000256" key="1">
    <source>
        <dbReference type="SAM" id="MobiDB-lite"/>
    </source>
</evidence>
<keyword evidence="4" id="KW-1185">Reference proteome</keyword>
<proteinExistence type="predicted"/>
<keyword evidence="2" id="KW-0472">Membrane</keyword>
<dbReference type="EMBL" id="AP018248">
    <property type="protein sequence ID" value="BAY99639.1"/>
    <property type="molecule type" value="Genomic_DNA"/>
</dbReference>
<feature type="transmembrane region" description="Helical" evidence="2">
    <location>
        <begin position="57"/>
        <end position="77"/>
    </location>
</feature>
<sequence length="80" mass="9178">MKSQENPSIRAENNYSSLENTPDYMNSQKPSKSEPITQVQKENVITSEDLPNRRFRYGFPLIILAILIFVAALYYGIINP</sequence>
<dbReference type="KEGG" id="ttq:NIES37_36220"/>
<name>A0A1Z4N1Q3_9CYAN</name>
<feature type="region of interest" description="Disordered" evidence="1">
    <location>
        <begin position="1"/>
        <end position="40"/>
    </location>
</feature>
<keyword evidence="2" id="KW-0812">Transmembrane</keyword>
<dbReference type="RefSeq" id="WP_096577917.1">
    <property type="nucleotide sequence ID" value="NZ_CAWNJS010000001.1"/>
</dbReference>